<keyword evidence="4 9" id="KW-1133">Transmembrane helix</keyword>
<dbReference type="PANTHER" id="PTHR14360">
    <property type="entry name" value="PROTEIN FMP32, MITOCHONDRIAL"/>
    <property type="match status" value="1"/>
</dbReference>
<keyword evidence="7 9" id="KW-0472">Membrane</keyword>
<dbReference type="Gene3D" id="1.20.5.340">
    <property type="match status" value="1"/>
</dbReference>
<dbReference type="EMBL" id="ML210975">
    <property type="protein sequence ID" value="TFK93852.1"/>
    <property type="molecule type" value="Genomic_DNA"/>
</dbReference>
<reference evidence="10 11" key="1">
    <citation type="journal article" date="2019" name="Nat. Ecol. Evol.">
        <title>Megaphylogeny resolves global patterns of mushroom evolution.</title>
        <authorList>
            <person name="Varga T."/>
            <person name="Krizsan K."/>
            <person name="Foldi C."/>
            <person name="Dima B."/>
            <person name="Sanchez-Garcia M."/>
            <person name="Sanchez-Ramirez S."/>
            <person name="Szollosi G.J."/>
            <person name="Szarkandi J.G."/>
            <person name="Papp V."/>
            <person name="Albert L."/>
            <person name="Andreopoulos W."/>
            <person name="Angelini C."/>
            <person name="Antonin V."/>
            <person name="Barry K.W."/>
            <person name="Bougher N.L."/>
            <person name="Buchanan P."/>
            <person name="Buyck B."/>
            <person name="Bense V."/>
            <person name="Catcheside P."/>
            <person name="Chovatia M."/>
            <person name="Cooper J."/>
            <person name="Damon W."/>
            <person name="Desjardin D."/>
            <person name="Finy P."/>
            <person name="Geml J."/>
            <person name="Haridas S."/>
            <person name="Hughes K."/>
            <person name="Justo A."/>
            <person name="Karasinski D."/>
            <person name="Kautmanova I."/>
            <person name="Kiss B."/>
            <person name="Kocsube S."/>
            <person name="Kotiranta H."/>
            <person name="LaButti K.M."/>
            <person name="Lechner B.E."/>
            <person name="Liimatainen K."/>
            <person name="Lipzen A."/>
            <person name="Lukacs Z."/>
            <person name="Mihaltcheva S."/>
            <person name="Morgado L.N."/>
            <person name="Niskanen T."/>
            <person name="Noordeloos M.E."/>
            <person name="Ohm R.A."/>
            <person name="Ortiz-Santana B."/>
            <person name="Ovrebo C."/>
            <person name="Racz N."/>
            <person name="Riley R."/>
            <person name="Savchenko A."/>
            <person name="Shiryaev A."/>
            <person name="Soop K."/>
            <person name="Spirin V."/>
            <person name="Szebenyi C."/>
            <person name="Tomsovsky M."/>
            <person name="Tulloss R.E."/>
            <person name="Uehling J."/>
            <person name="Grigoriev I.V."/>
            <person name="Vagvolgyi C."/>
            <person name="Papp T."/>
            <person name="Martin F.M."/>
            <person name="Miettinen O."/>
            <person name="Hibbett D.S."/>
            <person name="Nagy L.G."/>
        </authorList>
    </citation>
    <scope>NUCLEOTIDE SEQUENCE [LARGE SCALE GENOMIC DNA]</scope>
    <source>
        <strain evidence="10 11">HHB13444</strain>
    </source>
</reference>
<evidence type="ECO:0000256" key="2">
    <source>
        <dbReference type="ARBA" id="ARBA00004370"/>
    </source>
</evidence>
<feature type="region of interest" description="Disordered" evidence="8">
    <location>
        <begin position="40"/>
        <end position="125"/>
    </location>
</feature>
<protein>
    <recommendedName>
        <fullName evidence="12">DUF1640-domain-containing protein</fullName>
    </recommendedName>
</protein>
<keyword evidence="5" id="KW-0175">Coiled coil</keyword>
<accession>A0A5C3PWG6</accession>
<feature type="region of interest" description="Disordered" evidence="8">
    <location>
        <begin position="319"/>
        <end position="344"/>
    </location>
</feature>
<dbReference type="GO" id="GO:0016020">
    <property type="term" value="C:membrane"/>
    <property type="evidence" value="ECO:0007669"/>
    <property type="project" value="UniProtKB-SubCell"/>
</dbReference>
<evidence type="ECO:0000313" key="10">
    <source>
        <dbReference type="EMBL" id="TFK93852.1"/>
    </source>
</evidence>
<keyword evidence="6" id="KW-0496">Mitochondrion</keyword>
<dbReference type="PANTHER" id="PTHR14360:SF12">
    <property type="entry name" value="MOZ PROTEIN REPRESENTS A CHROMATIN-ASSOCIATED ACETYLTRANSFERASE"/>
    <property type="match status" value="1"/>
</dbReference>
<dbReference type="GO" id="GO:0005739">
    <property type="term" value="C:mitochondrion"/>
    <property type="evidence" value="ECO:0007669"/>
    <property type="project" value="UniProtKB-SubCell"/>
</dbReference>
<keyword evidence="3 9" id="KW-0812">Transmembrane</keyword>
<evidence type="ECO:0000256" key="8">
    <source>
        <dbReference type="SAM" id="MobiDB-lite"/>
    </source>
</evidence>
<proteinExistence type="predicted"/>
<evidence type="ECO:0000256" key="3">
    <source>
        <dbReference type="ARBA" id="ARBA00022692"/>
    </source>
</evidence>
<keyword evidence="11" id="KW-1185">Reference proteome</keyword>
<evidence type="ECO:0000256" key="7">
    <source>
        <dbReference type="ARBA" id="ARBA00023136"/>
    </source>
</evidence>
<dbReference type="Pfam" id="PF07798">
    <property type="entry name" value="CCDC90-like"/>
    <property type="match status" value="1"/>
</dbReference>
<gene>
    <name evidence="10" type="ORF">K466DRAFT_572214</name>
</gene>
<evidence type="ECO:0000313" key="11">
    <source>
        <dbReference type="Proteomes" id="UP000308197"/>
    </source>
</evidence>
<dbReference type="Proteomes" id="UP000308197">
    <property type="component" value="Unassembled WGS sequence"/>
</dbReference>
<dbReference type="STRING" id="1314778.A0A5C3PWG6"/>
<dbReference type="InterPro" id="IPR024461">
    <property type="entry name" value="CCDC90-like"/>
</dbReference>
<comment type="subcellular location">
    <subcellularLocation>
        <location evidence="2">Membrane</location>
    </subcellularLocation>
    <subcellularLocation>
        <location evidence="1">Mitochondrion</location>
    </subcellularLocation>
</comment>
<evidence type="ECO:0000256" key="4">
    <source>
        <dbReference type="ARBA" id="ARBA00022989"/>
    </source>
</evidence>
<evidence type="ECO:0008006" key="12">
    <source>
        <dbReference type="Google" id="ProtNLM"/>
    </source>
</evidence>
<organism evidence="10 11">
    <name type="scientific">Polyporus arcularius HHB13444</name>
    <dbReference type="NCBI Taxonomy" id="1314778"/>
    <lineage>
        <taxon>Eukaryota</taxon>
        <taxon>Fungi</taxon>
        <taxon>Dikarya</taxon>
        <taxon>Basidiomycota</taxon>
        <taxon>Agaricomycotina</taxon>
        <taxon>Agaricomycetes</taxon>
        <taxon>Polyporales</taxon>
        <taxon>Polyporaceae</taxon>
        <taxon>Polyporus</taxon>
    </lineage>
</organism>
<evidence type="ECO:0000256" key="9">
    <source>
        <dbReference type="SAM" id="Phobius"/>
    </source>
</evidence>
<dbReference type="AlphaFoldDB" id="A0A5C3PWG6"/>
<name>A0A5C3PWG6_9APHY</name>
<feature type="transmembrane region" description="Helical" evidence="9">
    <location>
        <begin position="295"/>
        <end position="316"/>
    </location>
</feature>
<feature type="compositionally biased region" description="Pro residues" evidence="8">
    <location>
        <begin position="74"/>
        <end position="86"/>
    </location>
</feature>
<evidence type="ECO:0000256" key="1">
    <source>
        <dbReference type="ARBA" id="ARBA00004173"/>
    </source>
</evidence>
<evidence type="ECO:0000256" key="5">
    <source>
        <dbReference type="ARBA" id="ARBA00023054"/>
    </source>
</evidence>
<evidence type="ECO:0000256" key="6">
    <source>
        <dbReference type="ARBA" id="ARBA00023128"/>
    </source>
</evidence>
<dbReference type="InParanoid" id="A0A5C3PWG6"/>
<sequence length="344" mass="37892">MFARRLGSVRPARTSVDQCMRPRVRRSALALRITRCAPYVTISDPPKPGESSRISLAHPKDPSNQPIPSQGSPFTPPPSPSTPPPSTDGTMVEASAPPGDGVNPLPPPDASVPAKFDHPPIDPQTGLSLPVSPPVHINPPFHTHKFFSVLEKSFPTPIARNLMRVSRALLVDRIGRVKRDALTTQDLEAQAYLFRAALSELRSETTVFTRNETAAMRAATAALRREVDTLGNRLKEDIATLKHEIQMDLDSRKNEAKEDLKRIDLQIEEVLSRALITISELKTQVEESRWEKLKAAVVALAVLSVVIIISMEIYVVQPSRQKKETPRPPPPPVIMPGGDQPYLV</sequence>